<dbReference type="InterPro" id="IPR023210">
    <property type="entry name" value="NADP_OxRdtase_dom"/>
</dbReference>
<reference evidence="4" key="1">
    <citation type="journal article" date="2019" name="Int. J. Syst. Evol. Microbiol.">
        <title>The Global Catalogue of Microorganisms (GCM) 10K type strain sequencing project: providing services to taxonomists for standard genome sequencing and annotation.</title>
        <authorList>
            <consortium name="The Broad Institute Genomics Platform"/>
            <consortium name="The Broad Institute Genome Sequencing Center for Infectious Disease"/>
            <person name="Wu L."/>
            <person name="Ma J."/>
        </authorList>
    </citation>
    <scope>NUCLEOTIDE SEQUENCE [LARGE SCALE GENOMIC DNA]</scope>
    <source>
        <strain evidence="4">JCM 9377</strain>
    </source>
</reference>
<accession>A0ABP6QB85</accession>
<evidence type="ECO:0000256" key="1">
    <source>
        <dbReference type="ARBA" id="ARBA00023002"/>
    </source>
</evidence>
<protein>
    <submittedName>
        <fullName evidence="3">Aldo/keto reductase</fullName>
    </submittedName>
</protein>
<evidence type="ECO:0000313" key="3">
    <source>
        <dbReference type="EMBL" id="GAA3213544.1"/>
    </source>
</evidence>
<dbReference type="Pfam" id="PF00248">
    <property type="entry name" value="Aldo_ket_red"/>
    <property type="match status" value="1"/>
</dbReference>
<feature type="domain" description="NADP-dependent oxidoreductase" evidence="2">
    <location>
        <begin position="17"/>
        <end position="315"/>
    </location>
</feature>
<dbReference type="InterPro" id="IPR020471">
    <property type="entry name" value="AKR"/>
</dbReference>
<dbReference type="Gene3D" id="3.20.20.100">
    <property type="entry name" value="NADP-dependent oxidoreductase domain"/>
    <property type="match status" value="1"/>
</dbReference>
<keyword evidence="1" id="KW-0560">Oxidoreductase</keyword>
<keyword evidence="4" id="KW-1185">Reference proteome</keyword>
<proteinExistence type="predicted"/>
<dbReference type="PANTHER" id="PTHR43364:SF4">
    <property type="entry name" value="NAD(P)-LINKED OXIDOREDUCTASE SUPERFAMILY PROTEIN"/>
    <property type="match status" value="1"/>
</dbReference>
<name>A0ABP6QB85_9ACTN</name>
<dbReference type="PANTHER" id="PTHR43364">
    <property type="entry name" value="NADH-SPECIFIC METHYLGLYOXAL REDUCTASE-RELATED"/>
    <property type="match status" value="1"/>
</dbReference>
<comment type="caution">
    <text evidence="3">The sequence shown here is derived from an EMBL/GenBank/DDBJ whole genome shotgun (WGS) entry which is preliminary data.</text>
</comment>
<evidence type="ECO:0000313" key="4">
    <source>
        <dbReference type="Proteomes" id="UP001501237"/>
    </source>
</evidence>
<dbReference type="SUPFAM" id="SSF51430">
    <property type="entry name" value="NAD(P)-linked oxidoreductase"/>
    <property type="match status" value="1"/>
</dbReference>
<dbReference type="PRINTS" id="PR00069">
    <property type="entry name" value="ALDKETRDTASE"/>
</dbReference>
<evidence type="ECO:0000259" key="2">
    <source>
        <dbReference type="Pfam" id="PF00248"/>
    </source>
</evidence>
<gene>
    <name evidence="3" type="ORF">GCM10010468_33630</name>
</gene>
<dbReference type="Proteomes" id="UP001501237">
    <property type="component" value="Unassembled WGS sequence"/>
</dbReference>
<dbReference type="InterPro" id="IPR036812">
    <property type="entry name" value="NAD(P)_OxRdtase_dom_sf"/>
</dbReference>
<organism evidence="3 4">
    <name type="scientific">Actinocorallia longicatena</name>
    <dbReference type="NCBI Taxonomy" id="111803"/>
    <lineage>
        <taxon>Bacteria</taxon>
        <taxon>Bacillati</taxon>
        <taxon>Actinomycetota</taxon>
        <taxon>Actinomycetes</taxon>
        <taxon>Streptosporangiales</taxon>
        <taxon>Thermomonosporaceae</taxon>
        <taxon>Actinocorallia</taxon>
    </lineage>
</organism>
<sequence length="349" mass="37886">MRYRVLGGTGIEVSVQCLGTMMFGAIGNPDHDDCARIIHAALDQGINFIDTADMYSAGESEEIVGKALKGRRDEVVLATKVHFPMGGGPNRGGNSRRWIVREVEESLRRLGTDWIDLYQVHRPDHRTDVEETLSVLTDLVREGKIRAFGCSTFPAEEIVEAQVVAERRGLGRFRTEQPPYSLLARGVERSVLPVARRYGMGVLVWGPLASGFLTGRNRKGRPIDMTSGRAALTPGRFDPSLPLTATKLDAVEALVEVADGLGCTLPELALAFPAAHPAVTSVIIGPRTMEQLEASLKGASLVLDDASLDRVDEIVPPGFDLYHPDGAWVSPHLSPAARRRPELDRPAAG</sequence>
<dbReference type="InterPro" id="IPR050523">
    <property type="entry name" value="AKR_Detox_Biosynth"/>
</dbReference>
<dbReference type="EMBL" id="BAAAUV010000007">
    <property type="protein sequence ID" value="GAA3213544.1"/>
    <property type="molecule type" value="Genomic_DNA"/>
</dbReference>